<evidence type="ECO:0000256" key="5">
    <source>
        <dbReference type="SAM" id="Phobius"/>
    </source>
</evidence>
<feature type="transmembrane region" description="Helical" evidence="5">
    <location>
        <begin position="459"/>
        <end position="483"/>
    </location>
</feature>
<sequence length="513" mass="58847">MPLNGHKIVDMNSFPVLNKYGSEDIFVIHFNRKCGIDNICTSDLQLRAILSGIFQEEDGTYVTQVGDKATIDISFVVKNNGERAYEAMLFIEYNSDELDIPILKKKEGPVNIDDFKGNLAVISLGNPMEPNEQLKFELSFRIARGRTEGLGKPLEFRAFVNSTSDEKSLDDNSWETIVRVIKRAELELSAVSDPAIVRYGGEMKGETEMEFDADIGPLVVHKYTVTNKGPWSVSNVTLQVDWPYQVASVFAKGKWALYLLETPTMQLTNTDNSKDVKQCTMVLPHEWINPLQLKLFLETENEHYYEEENVHANILHDKFEDDSANELNRVRRAIEGYREKRPSRELRIKSTKIREKSGEEVEIVKVNCADKTAKCFTVTCHFDFLDVDAAAIIDFRSRLWNATFVEDYYDITYVEILSSGRLILDQEQGIEERNIQNNFASAATHAYPDRPAILETAPIPWWIIAMAAILGLLILFILILIFWKCGFFKRNRPHHPTLYQAEYQFRREETSEA</sequence>
<dbReference type="Pfam" id="PF20806">
    <property type="entry name" value="Integrin_A_Ig_3"/>
    <property type="match status" value="1"/>
</dbReference>
<dbReference type="Proteomes" id="UP000887581">
    <property type="component" value="Unplaced"/>
</dbReference>
<keyword evidence="3 5" id="KW-0472">Membrane</keyword>
<evidence type="ECO:0000256" key="2">
    <source>
        <dbReference type="ARBA" id="ARBA00023037"/>
    </source>
</evidence>
<name>A0A915PL14_9BILA</name>
<dbReference type="GO" id="GO:0008305">
    <property type="term" value="C:integrin complex"/>
    <property type="evidence" value="ECO:0007669"/>
    <property type="project" value="TreeGrafter"/>
</dbReference>
<keyword evidence="4" id="KW-0325">Glycoprotein</keyword>
<dbReference type="AlphaFoldDB" id="A0A915PL14"/>
<dbReference type="Gene3D" id="1.20.5.930">
    <property type="entry name" value="Bicelle-embedded integrin alpha(iib) transmembrane segment"/>
    <property type="match status" value="1"/>
</dbReference>
<dbReference type="Gene3D" id="2.60.40.1510">
    <property type="entry name" value="ntegrin, alpha v. Chain A, domain 3"/>
    <property type="match status" value="1"/>
</dbReference>
<dbReference type="InterPro" id="IPR048285">
    <property type="entry name" value="Integrin_alpha_Ig-like_2"/>
</dbReference>
<dbReference type="GO" id="GO:0005178">
    <property type="term" value="F:integrin binding"/>
    <property type="evidence" value="ECO:0007669"/>
    <property type="project" value="TreeGrafter"/>
</dbReference>
<dbReference type="GO" id="GO:0098609">
    <property type="term" value="P:cell-cell adhesion"/>
    <property type="evidence" value="ECO:0007669"/>
    <property type="project" value="TreeGrafter"/>
</dbReference>
<evidence type="ECO:0000259" key="7">
    <source>
        <dbReference type="Pfam" id="PF20806"/>
    </source>
</evidence>
<evidence type="ECO:0000256" key="3">
    <source>
        <dbReference type="ARBA" id="ARBA00023136"/>
    </source>
</evidence>
<dbReference type="GO" id="GO:0007229">
    <property type="term" value="P:integrin-mediated signaling pathway"/>
    <property type="evidence" value="ECO:0007669"/>
    <property type="project" value="UniProtKB-KW"/>
</dbReference>
<organism evidence="8 9">
    <name type="scientific">Setaria digitata</name>
    <dbReference type="NCBI Taxonomy" id="48799"/>
    <lineage>
        <taxon>Eukaryota</taxon>
        <taxon>Metazoa</taxon>
        <taxon>Ecdysozoa</taxon>
        <taxon>Nematoda</taxon>
        <taxon>Chromadorea</taxon>
        <taxon>Rhabditida</taxon>
        <taxon>Spirurina</taxon>
        <taxon>Spiruromorpha</taxon>
        <taxon>Filarioidea</taxon>
        <taxon>Setariidae</taxon>
        <taxon>Setaria</taxon>
    </lineage>
</organism>
<keyword evidence="5" id="KW-1133">Transmembrane helix</keyword>
<keyword evidence="5" id="KW-0812">Transmembrane</keyword>
<feature type="domain" description="Integrin alpha second immunoglobulin-like" evidence="6">
    <location>
        <begin position="34"/>
        <end position="180"/>
    </location>
</feature>
<evidence type="ECO:0000259" key="6">
    <source>
        <dbReference type="Pfam" id="PF20805"/>
    </source>
</evidence>
<dbReference type="GO" id="GO:0009897">
    <property type="term" value="C:external side of plasma membrane"/>
    <property type="evidence" value="ECO:0007669"/>
    <property type="project" value="TreeGrafter"/>
</dbReference>
<dbReference type="GO" id="GO:0033627">
    <property type="term" value="P:cell adhesion mediated by integrin"/>
    <property type="evidence" value="ECO:0007669"/>
    <property type="project" value="TreeGrafter"/>
</dbReference>
<protein>
    <submittedName>
        <fullName evidence="9">Integrin alpha-2 domain-containing protein</fullName>
    </submittedName>
</protein>
<dbReference type="Pfam" id="PF00357">
    <property type="entry name" value="Integrin_alpha"/>
    <property type="match status" value="1"/>
</dbReference>
<dbReference type="Gene3D" id="2.60.40.1530">
    <property type="entry name" value="ntegrin, alpha v. Chain A, domain 4"/>
    <property type="match status" value="1"/>
</dbReference>
<dbReference type="Pfam" id="PF20805">
    <property type="entry name" value="Integrin_A_Ig_2"/>
    <property type="match status" value="1"/>
</dbReference>
<evidence type="ECO:0000313" key="8">
    <source>
        <dbReference type="Proteomes" id="UP000887581"/>
    </source>
</evidence>
<comment type="subcellular location">
    <subcellularLocation>
        <location evidence="1">Membrane</location>
        <topology evidence="1">Single-pass type I membrane protein</topology>
    </subcellularLocation>
</comment>
<proteinExistence type="predicted"/>
<dbReference type="WBParaSite" id="sdigi.contig122.g4786.t1">
    <property type="protein sequence ID" value="sdigi.contig122.g4786.t1"/>
    <property type="gene ID" value="sdigi.contig122.g4786"/>
</dbReference>
<accession>A0A915PL14</accession>
<reference evidence="9" key="1">
    <citation type="submission" date="2022-11" db="UniProtKB">
        <authorList>
            <consortium name="WormBaseParasite"/>
        </authorList>
    </citation>
    <scope>IDENTIFICATION</scope>
</reference>
<keyword evidence="8" id="KW-1185">Reference proteome</keyword>
<keyword evidence="2" id="KW-0401">Integrin</keyword>
<evidence type="ECO:0000313" key="9">
    <source>
        <dbReference type="WBParaSite" id="sdigi.contig122.g4786.t1"/>
    </source>
</evidence>
<dbReference type="SUPFAM" id="SSF69179">
    <property type="entry name" value="Integrin domains"/>
    <property type="match status" value="2"/>
</dbReference>
<dbReference type="PANTHER" id="PTHR23220">
    <property type="entry name" value="INTEGRIN ALPHA"/>
    <property type="match status" value="1"/>
</dbReference>
<dbReference type="InterPro" id="IPR032695">
    <property type="entry name" value="Integrin_dom_sf"/>
</dbReference>
<dbReference type="PANTHER" id="PTHR23220:SF122">
    <property type="entry name" value="INTEGRIN ALPHA-PS1"/>
    <property type="match status" value="1"/>
</dbReference>
<dbReference type="PROSITE" id="PS00242">
    <property type="entry name" value="INTEGRIN_ALPHA"/>
    <property type="match status" value="1"/>
</dbReference>
<dbReference type="InterPro" id="IPR048286">
    <property type="entry name" value="Integrin_alpha_Ig-like_3"/>
</dbReference>
<evidence type="ECO:0000256" key="4">
    <source>
        <dbReference type="ARBA" id="ARBA00023180"/>
    </source>
</evidence>
<dbReference type="InterPro" id="IPR018184">
    <property type="entry name" value="Integrin_alpha_C_CS"/>
</dbReference>
<feature type="domain" description="Integrin alpha third immunoglobulin-like" evidence="7">
    <location>
        <begin position="186"/>
        <end position="448"/>
    </location>
</feature>
<dbReference type="GO" id="GO:0007160">
    <property type="term" value="P:cell-matrix adhesion"/>
    <property type="evidence" value="ECO:0007669"/>
    <property type="project" value="TreeGrafter"/>
</dbReference>
<evidence type="ECO:0000256" key="1">
    <source>
        <dbReference type="ARBA" id="ARBA00004479"/>
    </source>
</evidence>